<gene>
    <name evidence="1" type="ORF">MICAC_2950004</name>
</gene>
<sequence>MTSLMLVQMDLGKPWYPRGALLAPWARVQRSASSLISRVLTPGLTISARWSNSLAANRPARRIFSISREESKVMVSLPMNYPTVKKDSCYISYPSKIGQRYGLGGWVMGVGSGEWGVGCRV</sequence>
<accession>I4G2D3</accession>
<proteinExistence type="predicted"/>
<organism evidence="1 2">
    <name type="scientific">Microcystis aeruginosa PCC 9443</name>
    <dbReference type="NCBI Taxonomy" id="1160281"/>
    <lineage>
        <taxon>Bacteria</taxon>
        <taxon>Bacillati</taxon>
        <taxon>Cyanobacteriota</taxon>
        <taxon>Cyanophyceae</taxon>
        <taxon>Oscillatoriophycideae</taxon>
        <taxon>Chroococcales</taxon>
        <taxon>Microcystaceae</taxon>
        <taxon>Microcystis</taxon>
    </lineage>
</organism>
<dbReference type="Proteomes" id="UP000003480">
    <property type="component" value="Unassembled WGS sequence"/>
</dbReference>
<reference evidence="1 2" key="1">
    <citation type="submission" date="2012-04" db="EMBL/GenBank/DDBJ databases">
        <authorList>
            <person name="Genoscope - CEA"/>
        </authorList>
    </citation>
    <scope>NUCLEOTIDE SEQUENCE [LARGE SCALE GENOMIC DNA]</scope>
    <source>
        <strain evidence="1 2">9443</strain>
    </source>
</reference>
<evidence type="ECO:0000313" key="2">
    <source>
        <dbReference type="Proteomes" id="UP000003480"/>
    </source>
</evidence>
<evidence type="ECO:0000313" key="1">
    <source>
        <dbReference type="EMBL" id="CCI02094.1"/>
    </source>
</evidence>
<dbReference type="HOGENOM" id="CLU_2035373_0_0_3"/>
<name>I4G2D3_MICAE</name>
<dbReference type="EMBL" id="CAIJ01000218">
    <property type="protein sequence ID" value="CCI02094.1"/>
    <property type="molecule type" value="Genomic_DNA"/>
</dbReference>
<comment type="caution">
    <text evidence="1">The sequence shown here is derived from an EMBL/GenBank/DDBJ whole genome shotgun (WGS) entry which is preliminary data.</text>
</comment>
<protein>
    <submittedName>
        <fullName evidence="1">Uncharacterized protein</fullName>
    </submittedName>
</protein>
<dbReference type="AlphaFoldDB" id="I4G2D3"/>